<keyword evidence="1" id="KW-0143">Chaperone</keyword>
<feature type="domain" description="J" evidence="2">
    <location>
        <begin position="5"/>
        <end position="69"/>
    </location>
</feature>
<dbReference type="SMART" id="SM00271">
    <property type="entry name" value="DnaJ"/>
    <property type="match status" value="1"/>
</dbReference>
<name>A0ABS0AXK5_9GAMM</name>
<dbReference type="EMBL" id="ARXX01000070">
    <property type="protein sequence ID" value="MBF5058015.1"/>
    <property type="molecule type" value="Genomic_DNA"/>
</dbReference>
<dbReference type="PANTHER" id="PTHR43096:SF52">
    <property type="entry name" value="DNAJ HOMOLOG 1, MITOCHONDRIAL-RELATED"/>
    <property type="match status" value="1"/>
</dbReference>
<dbReference type="PROSITE" id="PS50076">
    <property type="entry name" value="DNAJ_2"/>
    <property type="match status" value="1"/>
</dbReference>
<evidence type="ECO:0000313" key="3">
    <source>
        <dbReference type="EMBL" id="MBF5058015.1"/>
    </source>
</evidence>
<proteinExistence type="predicted"/>
<keyword evidence="4" id="KW-1185">Reference proteome</keyword>
<reference evidence="3 4" key="1">
    <citation type="submission" date="2012-09" db="EMBL/GenBank/DDBJ databases">
        <title>Genome Sequence of alkane-degrading Bacterium Alcanivorax sp. 521-1.</title>
        <authorList>
            <person name="Lai Q."/>
            <person name="Shao Z."/>
        </authorList>
    </citation>
    <scope>NUCLEOTIDE SEQUENCE [LARGE SCALE GENOMIC DNA]</scope>
    <source>
        <strain evidence="3 4">521-1</strain>
    </source>
</reference>
<comment type="caution">
    <text evidence="3">The sequence shown here is derived from an EMBL/GenBank/DDBJ whole genome shotgun (WGS) entry which is preliminary data.</text>
</comment>
<evidence type="ECO:0000256" key="1">
    <source>
        <dbReference type="ARBA" id="ARBA00023186"/>
    </source>
</evidence>
<sequence>MEFKDYYEILGVQPDADDKAIKGAYRKLARKYHPDVSSAEDAEDKFKAVSEAYHVLKDPEKRAEYDQLRRYRQSGGGQAGPRDWQGFRQEGFGQGGGEAHFDDAGAFSDFFESIFGGGGGFGHRAGPRAGRDLEVEMPLFLEDTVADTRKQIRVGERTLNVTVPAGTGDNERIRLKGQGAPGADGGPAGDLYLRVRLVPHPLFDVEGHDLIVTVPVAPWEAVLGAKVSVPTLTGRINLTVPADSQNGRRLRIKGKGLTGKRHTGDLYAVLKVVMPEHQDERSRDLWRQLADQADFDPRADWEKRA</sequence>
<dbReference type="Gene3D" id="1.20.5.460">
    <property type="entry name" value="Single helix bin"/>
    <property type="match status" value="1"/>
</dbReference>
<dbReference type="InterPro" id="IPR036869">
    <property type="entry name" value="J_dom_sf"/>
</dbReference>
<dbReference type="SUPFAM" id="SSF49493">
    <property type="entry name" value="HSP40/DnaJ peptide-binding domain"/>
    <property type="match status" value="2"/>
</dbReference>
<dbReference type="Gene3D" id="1.10.287.110">
    <property type="entry name" value="DnaJ domain"/>
    <property type="match status" value="1"/>
</dbReference>
<evidence type="ECO:0000313" key="4">
    <source>
        <dbReference type="Proteomes" id="UP000662703"/>
    </source>
</evidence>
<dbReference type="InterPro" id="IPR002939">
    <property type="entry name" value="DnaJ_C"/>
</dbReference>
<dbReference type="PRINTS" id="PR00625">
    <property type="entry name" value="JDOMAIN"/>
</dbReference>
<dbReference type="SUPFAM" id="SSF46565">
    <property type="entry name" value="Chaperone J-domain"/>
    <property type="match status" value="1"/>
</dbReference>
<dbReference type="Pfam" id="PF00226">
    <property type="entry name" value="DnaJ"/>
    <property type="match status" value="1"/>
</dbReference>
<dbReference type="InterPro" id="IPR001623">
    <property type="entry name" value="DnaJ_domain"/>
</dbReference>
<accession>A0ABS0AXK5</accession>
<dbReference type="Pfam" id="PF01556">
    <property type="entry name" value="DnaJ_C"/>
    <property type="match status" value="1"/>
</dbReference>
<dbReference type="RefSeq" id="WP_194866097.1">
    <property type="nucleotide sequence ID" value="NZ_ARXX01000070.1"/>
</dbReference>
<evidence type="ECO:0000259" key="2">
    <source>
        <dbReference type="PROSITE" id="PS50076"/>
    </source>
</evidence>
<dbReference type="Proteomes" id="UP000662703">
    <property type="component" value="Unassembled WGS sequence"/>
</dbReference>
<organism evidence="3 4">
    <name type="scientific">Alloalcanivorax profundimaris</name>
    <dbReference type="NCBI Taxonomy" id="2735259"/>
    <lineage>
        <taxon>Bacteria</taxon>
        <taxon>Pseudomonadati</taxon>
        <taxon>Pseudomonadota</taxon>
        <taxon>Gammaproteobacteria</taxon>
        <taxon>Oceanospirillales</taxon>
        <taxon>Alcanivoracaceae</taxon>
        <taxon>Alloalcanivorax</taxon>
    </lineage>
</organism>
<dbReference type="CDD" id="cd10747">
    <property type="entry name" value="DnaJ_C"/>
    <property type="match status" value="1"/>
</dbReference>
<dbReference type="PANTHER" id="PTHR43096">
    <property type="entry name" value="DNAJ HOMOLOG 1, MITOCHONDRIAL-RELATED"/>
    <property type="match status" value="1"/>
</dbReference>
<dbReference type="Gene3D" id="2.60.260.20">
    <property type="entry name" value="Urease metallochaperone UreE, N-terminal domain"/>
    <property type="match status" value="2"/>
</dbReference>
<protein>
    <submittedName>
        <fullName evidence="3">Chaperone protein CbpA</fullName>
    </submittedName>
</protein>
<gene>
    <name evidence="3" type="ORF">Y5W_03309</name>
</gene>
<dbReference type="InterPro" id="IPR008971">
    <property type="entry name" value="HSP40/DnaJ_pept-bd"/>
</dbReference>
<dbReference type="CDD" id="cd06257">
    <property type="entry name" value="DnaJ"/>
    <property type="match status" value="1"/>
</dbReference>